<evidence type="ECO:0000256" key="5">
    <source>
        <dbReference type="ARBA" id="ARBA00070964"/>
    </source>
</evidence>
<dbReference type="CDD" id="cd06135">
    <property type="entry name" value="Orn"/>
    <property type="match status" value="1"/>
</dbReference>
<dbReference type="InterPro" id="IPR013520">
    <property type="entry name" value="Ribonucl_H"/>
</dbReference>
<evidence type="ECO:0000256" key="4">
    <source>
        <dbReference type="ARBA" id="ARBA00022839"/>
    </source>
</evidence>
<dbReference type="Pfam" id="PF00929">
    <property type="entry name" value="RNase_T"/>
    <property type="match status" value="1"/>
</dbReference>
<dbReference type="FunFam" id="3.30.420.10:FF:000003">
    <property type="entry name" value="Oligoribonuclease"/>
    <property type="match status" value="1"/>
</dbReference>
<comment type="function">
    <text evidence="6">3'-to-5' exoribonuclease specific for small oligoribonucleotides.</text>
</comment>
<dbReference type="AlphaFoldDB" id="A0A7T0C1K5"/>
<dbReference type="GO" id="GO:0006259">
    <property type="term" value="P:DNA metabolic process"/>
    <property type="evidence" value="ECO:0007669"/>
    <property type="project" value="UniProtKB-ARBA"/>
</dbReference>
<dbReference type="InterPro" id="IPR012337">
    <property type="entry name" value="RNaseH-like_sf"/>
</dbReference>
<evidence type="ECO:0000256" key="2">
    <source>
        <dbReference type="ARBA" id="ARBA00022722"/>
    </source>
</evidence>
<feature type="active site" evidence="6">
    <location>
        <position position="130"/>
    </location>
</feature>
<comment type="subcellular location">
    <subcellularLocation>
        <location evidence="6">Cytoplasm</location>
    </subcellularLocation>
</comment>
<dbReference type="GO" id="GO:0000175">
    <property type="term" value="F:3'-5'-RNA exonuclease activity"/>
    <property type="evidence" value="ECO:0007669"/>
    <property type="project" value="InterPro"/>
</dbReference>
<dbReference type="PANTHER" id="PTHR11046">
    <property type="entry name" value="OLIGORIBONUCLEASE, MITOCHONDRIAL"/>
    <property type="match status" value="1"/>
</dbReference>
<name>A0A7T0C1K5_9BACT</name>
<dbReference type="GO" id="GO:0003676">
    <property type="term" value="F:nucleic acid binding"/>
    <property type="evidence" value="ECO:0007669"/>
    <property type="project" value="InterPro"/>
</dbReference>
<evidence type="ECO:0000313" key="8">
    <source>
        <dbReference type="EMBL" id="QPJ64851.1"/>
    </source>
</evidence>
<dbReference type="PANTHER" id="PTHR11046:SF0">
    <property type="entry name" value="OLIGORIBONUCLEASE, MITOCHONDRIAL"/>
    <property type="match status" value="1"/>
</dbReference>
<dbReference type="SUPFAM" id="SSF53098">
    <property type="entry name" value="Ribonuclease H-like"/>
    <property type="match status" value="1"/>
</dbReference>
<dbReference type="InterPro" id="IPR036397">
    <property type="entry name" value="RNaseH_sf"/>
</dbReference>
<accession>A0A7T0C1K5</accession>
<sequence length="197" mass="22829">MGKKSSNNMVWMDLEMTGLDVEKEVIIEIATIITDSELNVLAKAPCMAIHQPDEILERMDEWNTRHHNASGLVQRVRQSHITVEEAERQTLRVIKEFCPPNAVPLCGNSVSQDRKFLEKYMKELYAHLHYRSIDVTSIKEVIRRWYPEGPQFPKKSNAHMASVDIQESLDELIFYRKHYFSDEVMNAVNVGRDHSSS</sequence>
<dbReference type="NCBIfam" id="NF003765">
    <property type="entry name" value="PRK05359.1"/>
    <property type="match status" value="1"/>
</dbReference>
<dbReference type="HAMAP" id="MF_00045">
    <property type="entry name" value="Oligoribonuclease"/>
    <property type="match status" value="1"/>
</dbReference>
<evidence type="ECO:0000256" key="1">
    <source>
        <dbReference type="ARBA" id="ARBA00009921"/>
    </source>
</evidence>
<organism evidence="8 9">
    <name type="scientific">Candidatus Nitrohelix vancouverensis</name>
    <dbReference type="NCBI Taxonomy" id="2705534"/>
    <lineage>
        <taxon>Bacteria</taxon>
        <taxon>Pseudomonadati</taxon>
        <taxon>Nitrospinota/Tectimicrobiota group</taxon>
        <taxon>Nitrospinota</taxon>
        <taxon>Nitrospinia</taxon>
        <taxon>Nitrospinales</taxon>
        <taxon>Nitrospinaceae</taxon>
        <taxon>Candidatus Nitrohelix</taxon>
    </lineage>
</organism>
<dbReference type="Gene3D" id="3.30.420.10">
    <property type="entry name" value="Ribonuclease H-like superfamily/Ribonuclease H"/>
    <property type="match status" value="1"/>
</dbReference>
<dbReference type="EC" id="3.1.-.-" evidence="6"/>
<dbReference type="InterPro" id="IPR022894">
    <property type="entry name" value="Oligoribonuclease"/>
</dbReference>
<evidence type="ECO:0000256" key="3">
    <source>
        <dbReference type="ARBA" id="ARBA00022801"/>
    </source>
</evidence>
<comment type="similarity">
    <text evidence="1 6">Belongs to the oligoribonuclease family.</text>
</comment>
<proteinExistence type="inferred from homology"/>
<dbReference type="SMART" id="SM00479">
    <property type="entry name" value="EXOIII"/>
    <property type="match status" value="1"/>
</dbReference>
<keyword evidence="4 6" id="KW-0269">Exonuclease</keyword>
<reference evidence="9" key="1">
    <citation type="submission" date="2020-02" db="EMBL/GenBank/DDBJ databases">
        <title>Genomic and physiological characterization of two novel Nitrospinaceae genera.</title>
        <authorList>
            <person name="Mueller A.J."/>
            <person name="Jung M.-Y."/>
            <person name="Strachan C.R."/>
            <person name="Herbold C.W."/>
            <person name="Kirkegaard R.H."/>
            <person name="Daims H."/>
        </authorList>
    </citation>
    <scope>NUCLEOTIDE SEQUENCE [LARGE SCALE GENOMIC DNA]</scope>
</reference>
<protein>
    <recommendedName>
        <fullName evidence="5 6">Oligoribonuclease</fullName>
        <ecNumber evidence="6">3.1.-.-</ecNumber>
    </recommendedName>
</protein>
<dbReference type="EMBL" id="CP048620">
    <property type="protein sequence ID" value="QPJ64851.1"/>
    <property type="molecule type" value="Genomic_DNA"/>
</dbReference>
<keyword evidence="6" id="KW-0963">Cytoplasm</keyword>
<gene>
    <name evidence="6 8" type="primary">orn</name>
    <name evidence="8" type="ORF">G3M78_05405</name>
</gene>
<evidence type="ECO:0000259" key="7">
    <source>
        <dbReference type="SMART" id="SM00479"/>
    </source>
</evidence>
<dbReference type="Proteomes" id="UP000594464">
    <property type="component" value="Chromosome"/>
</dbReference>
<feature type="domain" description="Exonuclease" evidence="7">
    <location>
        <begin position="8"/>
        <end position="181"/>
    </location>
</feature>
<evidence type="ECO:0000313" key="9">
    <source>
        <dbReference type="Proteomes" id="UP000594464"/>
    </source>
</evidence>
<dbReference type="GO" id="GO:0005737">
    <property type="term" value="C:cytoplasm"/>
    <property type="evidence" value="ECO:0007669"/>
    <property type="project" value="UniProtKB-SubCell"/>
</dbReference>
<keyword evidence="3 6" id="KW-0378">Hydrolase</keyword>
<dbReference type="KEGG" id="nva:G3M78_05405"/>
<keyword evidence="2 6" id="KW-0540">Nuclease</keyword>
<evidence type="ECO:0000256" key="6">
    <source>
        <dbReference type="HAMAP-Rule" id="MF_00045"/>
    </source>
</evidence>